<dbReference type="UniPathway" id="UPA00196"/>
<evidence type="ECO:0000256" key="8">
    <source>
        <dbReference type="SAM" id="Phobius"/>
    </source>
</evidence>
<feature type="transmembrane region" description="Helical" evidence="8">
    <location>
        <begin position="172"/>
        <end position="189"/>
    </location>
</feature>
<organism evidence="9 10">
    <name type="scientific">Rhynchophorus ferrugineus</name>
    <name type="common">Red palm weevil</name>
    <name type="synonym">Curculio ferrugineus</name>
    <dbReference type="NCBI Taxonomy" id="354439"/>
    <lineage>
        <taxon>Eukaryota</taxon>
        <taxon>Metazoa</taxon>
        <taxon>Ecdysozoa</taxon>
        <taxon>Arthropoda</taxon>
        <taxon>Hexapoda</taxon>
        <taxon>Insecta</taxon>
        <taxon>Pterygota</taxon>
        <taxon>Neoptera</taxon>
        <taxon>Endopterygota</taxon>
        <taxon>Coleoptera</taxon>
        <taxon>Polyphaga</taxon>
        <taxon>Cucujiformia</taxon>
        <taxon>Curculionidae</taxon>
        <taxon>Dryophthorinae</taxon>
        <taxon>Rhynchophorus</taxon>
    </lineage>
</organism>
<protein>
    <recommendedName>
        <fullName evidence="11">Phosphatidylinositol N-acetylglucosaminyltransferase subunit C</fullName>
    </recommendedName>
</protein>
<dbReference type="OrthoDB" id="196709at2759"/>
<dbReference type="PIRSF" id="PIRSF016104">
    <property type="entry name" value="GPI2"/>
    <property type="match status" value="1"/>
</dbReference>
<evidence type="ECO:0000256" key="7">
    <source>
        <dbReference type="ARBA" id="ARBA00023136"/>
    </source>
</evidence>
<evidence type="ECO:0000256" key="3">
    <source>
        <dbReference type="ARBA" id="ARBA00008321"/>
    </source>
</evidence>
<proteinExistence type="inferred from homology"/>
<name>A0A834HU53_RHYFE</name>
<gene>
    <name evidence="9" type="ORF">GWI33_020608</name>
</gene>
<comment type="caution">
    <text evidence="9">The sequence shown here is derived from an EMBL/GenBank/DDBJ whole genome shotgun (WGS) entry which is preliminary data.</text>
</comment>
<dbReference type="InterPro" id="IPR009450">
    <property type="entry name" value="Plno_GlcNAc_GPI2"/>
</dbReference>
<dbReference type="GO" id="GO:0000506">
    <property type="term" value="C:glycosylphosphatidylinositol-N-acetylglucosaminyltransferase (GPI-GnT) complex"/>
    <property type="evidence" value="ECO:0007669"/>
    <property type="project" value="TreeGrafter"/>
</dbReference>
<keyword evidence="6 8" id="KW-1133">Transmembrane helix</keyword>
<evidence type="ECO:0000256" key="6">
    <source>
        <dbReference type="ARBA" id="ARBA00022989"/>
    </source>
</evidence>
<dbReference type="Proteomes" id="UP000625711">
    <property type="component" value="Unassembled WGS sequence"/>
</dbReference>
<keyword evidence="7 8" id="KW-0472">Membrane</keyword>
<evidence type="ECO:0000256" key="4">
    <source>
        <dbReference type="ARBA" id="ARBA00022502"/>
    </source>
</evidence>
<sequence>MKNLPSSFKRPWRKVLYEKQDYPDNYVDPNVFLKELKKNSTLEKVTLWEAHLGTNLFCQEFSVVVLFLLVYYYIVNNMVQPWHIFYGTTGIGFVGFVFYRFKIRDDSLKRTIGHDIRTILTFVVFGQLFSPVLHTLTDTISTDTIYTTTFLMMVIHLIFFDYGVSAAIVSRSLSLSAAIFASICLASRLSSANEAFILMTVSTQAFVLFPILRKEIGNSILLTICLILVESLLLVKTSLAASCLFFLALVVIEACPLLFVTCHKYRMNIHGPWDEAVITDTNVIR</sequence>
<comment type="pathway">
    <text evidence="2">Glycolipid biosynthesis; glycosylphosphatidylinositol-anchor biosynthesis.</text>
</comment>
<dbReference type="PANTHER" id="PTHR12982:SF0">
    <property type="entry name" value="PHOSPHATIDYLINOSITOL N-ACETYLGLUCOSAMINYLTRANSFERASE SUBUNIT C"/>
    <property type="match status" value="1"/>
</dbReference>
<feature type="transmembrane region" description="Helical" evidence="8">
    <location>
        <begin position="241"/>
        <end position="260"/>
    </location>
</feature>
<evidence type="ECO:0000256" key="1">
    <source>
        <dbReference type="ARBA" id="ARBA00004141"/>
    </source>
</evidence>
<feature type="transmembrane region" description="Helical" evidence="8">
    <location>
        <begin position="56"/>
        <end position="74"/>
    </location>
</feature>
<dbReference type="Pfam" id="PF06432">
    <property type="entry name" value="GPI2"/>
    <property type="match status" value="1"/>
</dbReference>
<evidence type="ECO:0008006" key="11">
    <source>
        <dbReference type="Google" id="ProtNLM"/>
    </source>
</evidence>
<reference evidence="9" key="1">
    <citation type="submission" date="2020-08" db="EMBL/GenBank/DDBJ databases">
        <title>Genome sequencing and assembly of the red palm weevil Rhynchophorus ferrugineus.</title>
        <authorList>
            <person name="Dias G.B."/>
            <person name="Bergman C.M."/>
            <person name="Manee M."/>
        </authorList>
    </citation>
    <scope>NUCLEOTIDE SEQUENCE</scope>
    <source>
        <strain evidence="9">AA-2017</strain>
        <tissue evidence="9">Whole larva</tissue>
    </source>
</reference>
<evidence type="ECO:0000313" key="10">
    <source>
        <dbReference type="Proteomes" id="UP000625711"/>
    </source>
</evidence>
<feature type="transmembrane region" description="Helical" evidence="8">
    <location>
        <begin position="195"/>
        <end position="212"/>
    </location>
</feature>
<dbReference type="GO" id="GO:0006506">
    <property type="term" value="P:GPI anchor biosynthetic process"/>
    <property type="evidence" value="ECO:0007669"/>
    <property type="project" value="UniProtKB-UniPathway"/>
</dbReference>
<dbReference type="AlphaFoldDB" id="A0A834HU53"/>
<comment type="similarity">
    <text evidence="3">Belongs to the PIGC family.</text>
</comment>
<keyword evidence="5 8" id="KW-0812">Transmembrane</keyword>
<keyword evidence="4" id="KW-0337">GPI-anchor biosynthesis</keyword>
<dbReference type="PANTHER" id="PTHR12982">
    <property type="entry name" value="PHOSPHATIDYLINOSITOL GLYCAN, CLASS C"/>
    <property type="match status" value="1"/>
</dbReference>
<accession>A0A834HU53</accession>
<evidence type="ECO:0000313" key="9">
    <source>
        <dbReference type="EMBL" id="KAF7266031.1"/>
    </source>
</evidence>
<evidence type="ECO:0000256" key="2">
    <source>
        <dbReference type="ARBA" id="ARBA00004687"/>
    </source>
</evidence>
<keyword evidence="10" id="KW-1185">Reference proteome</keyword>
<comment type="subcellular location">
    <subcellularLocation>
        <location evidence="1">Membrane</location>
        <topology evidence="1">Multi-pass membrane protein</topology>
    </subcellularLocation>
</comment>
<feature type="transmembrane region" description="Helical" evidence="8">
    <location>
        <begin position="80"/>
        <end position="99"/>
    </location>
</feature>
<feature type="transmembrane region" description="Helical" evidence="8">
    <location>
        <begin position="119"/>
        <end position="137"/>
    </location>
</feature>
<dbReference type="EMBL" id="JAACXV010014575">
    <property type="protein sequence ID" value="KAF7266031.1"/>
    <property type="molecule type" value="Genomic_DNA"/>
</dbReference>
<feature type="transmembrane region" description="Helical" evidence="8">
    <location>
        <begin position="219"/>
        <end position="235"/>
    </location>
</feature>
<evidence type="ECO:0000256" key="5">
    <source>
        <dbReference type="ARBA" id="ARBA00022692"/>
    </source>
</evidence>
<feature type="transmembrane region" description="Helical" evidence="8">
    <location>
        <begin position="143"/>
        <end position="160"/>
    </location>
</feature>